<gene>
    <name evidence="2" type="ORF">RPR59_02480</name>
</gene>
<evidence type="ECO:0000313" key="2">
    <source>
        <dbReference type="EMBL" id="WNO54145.1"/>
    </source>
</evidence>
<protein>
    <recommendedName>
        <fullName evidence="4">STAS/SEC14 domain-containing protein</fullName>
    </recommendedName>
</protein>
<sequence>MRDDSYRLAYDGAKRRIDAVVSGYWDMAVFDRYASELLALAARARRSGRPFDIRCDSRGYAVQSVQIAQAFAELSHLADDLNGGRATIVVGTTLLKLQAKHVFRQPNVAVFDRIHDADAWLKTGGAGNRARARPSKSAGADARRLI</sequence>
<name>A0ABZ0BAQ2_9SPHN</name>
<evidence type="ECO:0000256" key="1">
    <source>
        <dbReference type="SAM" id="MobiDB-lite"/>
    </source>
</evidence>
<accession>A0ABZ0BAQ2</accession>
<feature type="region of interest" description="Disordered" evidence="1">
    <location>
        <begin position="125"/>
        <end position="146"/>
    </location>
</feature>
<dbReference type="RefSeq" id="WP_313916323.1">
    <property type="nucleotide sequence ID" value="NZ_CP135076.1"/>
</dbReference>
<evidence type="ECO:0000313" key="3">
    <source>
        <dbReference type="Proteomes" id="UP001302249"/>
    </source>
</evidence>
<proteinExistence type="predicted"/>
<dbReference type="EMBL" id="CP135076">
    <property type="protein sequence ID" value="WNO54145.1"/>
    <property type="molecule type" value="Genomic_DNA"/>
</dbReference>
<keyword evidence="3" id="KW-1185">Reference proteome</keyword>
<dbReference type="Proteomes" id="UP001302249">
    <property type="component" value="Chromosome"/>
</dbReference>
<evidence type="ECO:0008006" key="4">
    <source>
        <dbReference type="Google" id="ProtNLM"/>
    </source>
</evidence>
<reference evidence="2 3" key="1">
    <citation type="submission" date="2023-09" db="EMBL/GenBank/DDBJ databases">
        <authorList>
            <person name="Rey-Velasco X."/>
        </authorList>
    </citation>
    <scope>NUCLEOTIDE SEQUENCE [LARGE SCALE GENOMIC DNA]</scope>
    <source>
        <strain evidence="2 3">W311</strain>
    </source>
</reference>
<organism evidence="2 3">
    <name type="scientific">Stakelama saccharophila</name>
    <dbReference type="NCBI Taxonomy" id="3075605"/>
    <lineage>
        <taxon>Bacteria</taxon>
        <taxon>Pseudomonadati</taxon>
        <taxon>Pseudomonadota</taxon>
        <taxon>Alphaproteobacteria</taxon>
        <taxon>Sphingomonadales</taxon>
        <taxon>Sphingomonadaceae</taxon>
        <taxon>Stakelama</taxon>
    </lineage>
</organism>